<keyword evidence="13" id="KW-1185">Reference proteome</keyword>
<evidence type="ECO:0000259" key="11">
    <source>
        <dbReference type="PROSITE" id="PS50222"/>
    </source>
</evidence>
<dbReference type="InterPro" id="IPR011992">
    <property type="entry name" value="EF-hand-dom_pair"/>
</dbReference>
<dbReference type="PANTHER" id="PTHR24349">
    <property type="entry name" value="SERINE/THREONINE-PROTEIN KINASE"/>
    <property type="match status" value="1"/>
</dbReference>
<evidence type="ECO:0000256" key="4">
    <source>
        <dbReference type="ARBA" id="ARBA00022741"/>
    </source>
</evidence>
<feature type="region of interest" description="Disordered" evidence="9">
    <location>
        <begin position="15"/>
        <end position="48"/>
    </location>
</feature>
<protein>
    <submittedName>
        <fullName evidence="12">Calcium-dependent protein kinase 5 (PfCDPK5)</fullName>
    </submittedName>
</protein>
<feature type="domain" description="Protein kinase" evidence="10">
    <location>
        <begin position="97"/>
        <end position="343"/>
    </location>
</feature>
<dbReference type="Pfam" id="PF00069">
    <property type="entry name" value="Pkinase"/>
    <property type="match status" value="1"/>
</dbReference>
<evidence type="ECO:0000256" key="3">
    <source>
        <dbReference type="ARBA" id="ARBA00022679"/>
    </source>
</evidence>
<dbReference type="SUPFAM" id="SSF56112">
    <property type="entry name" value="Protein kinase-like (PK-like)"/>
    <property type="match status" value="1"/>
</dbReference>
<keyword evidence="3" id="KW-0808">Transferase</keyword>
<dbReference type="GO" id="GO:0016301">
    <property type="term" value="F:kinase activity"/>
    <property type="evidence" value="ECO:0007669"/>
    <property type="project" value="UniProtKB-KW"/>
</dbReference>
<dbReference type="PROSITE" id="PS50011">
    <property type="entry name" value="PROTEIN_KINASE_DOM"/>
    <property type="match status" value="1"/>
</dbReference>
<comment type="cofactor">
    <cofactor evidence="1">
        <name>Mg(2+)</name>
        <dbReference type="ChEBI" id="CHEBI:18420"/>
    </cofactor>
</comment>
<feature type="domain" description="EF-hand" evidence="11">
    <location>
        <begin position="372"/>
        <end position="407"/>
    </location>
</feature>
<keyword evidence="7" id="KW-0067">ATP-binding</keyword>
<evidence type="ECO:0000256" key="9">
    <source>
        <dbReference type="SAM" id="MobiDB-lite"/>
    </source>
</evidence>
<reference evidence="12 13" key="1">
    <citation type="submission" date="2024-02" db="EMBL/GenBank/DDBJ databases">
        <authorList>
            <person name="Chen Y."/>
            <person name="Shah S."/>
            <person name="Dougan E. K."/>
            <person name="Thang M."/>
            <person name="Chan C."/>
        </authorList>
    </citation>
    <scope>NUCLEOTIDE SEQUENCE [LARGE SCALE GENOMIC DNA]</scope>
</reference>
<dbReference type="InterPro" id="IPR011009">
    <property type="entry name" value="Kinase-like_dom_sf"/>
</dbReference>
<evidence type="ECO:0000256" key="2">
    <source>
        <dbReference type="ARBA" id="ARBA00022527"/>
    </source>
</evidence>
<dbReference type="Proteomes" id="UP001642464">
    <property type="component" value="Unassembled WGS sequence"/>
</dbReference>
<organism evidence="12 13">
    <name type="scientific">Durusdinium trenchii</name>
    <dbReference type="NCBI Taxonomy" id="1381693"/>
    <lineage>
        <taxon>Eukaryota</taxon>
        <taxon>Sar</taxon>
        <taxon>Alveolata</taxon>
        <taxon>Dinophyceae</taxon>
        <taxon>Suessiales</taxon>
        <taxon>Symbiodiniaceae</taxon>
        <taxon>Durusdinium</taxon>
    </lineage>
</organism>
<accession>A0ABP0JMJ3</accession>
<evidence type="ECO:0000256" key="7">
    <source>
        <dbReference type="ARBA" id="ARBA00022840"/>
    </source>
</evidence>
<evidence type="ECO:0000256" key="1">
    <source>
        <dbReference type="ARBA" id="ARBA00001946"/>
    </source>
</evidence>
<evidence type="ECO:0000313" key="13">
    <source>
        <dbReference type="Proteomes" id="UP001642464"/>
    </source>
</evidence>
<proteinExistence type="inferred from homology"/>
<evidence type="ECO:0000256" key="5">
    <source>
        <dbReference type="ARBA" id="ARBA00022777"/>
    </source>
</evidence>
<dbReference type="Gene3D" id="1.10.510.10">
    <property type="entry name" value="Transferase(Phosphotransferase) domain 1"/>
    <property type="match status" value="2"/>
</dbReference>
<dbReference type="InterPro" id="IPR018247">
    <property type="entry name" value="EF_Hand_1_Ca_BS"/>
</dbReference>
<dbReference type="PROSITE" id="PS50222">
    <property type="entry name" value="EF_HAND_2"/>
    <property type="match status" value="2"/>
</dbReference>
<dbReference type="InterPro" id="IPR050205">
    <property type="entry name" value="CDPK_Ser/Thr_kinases"/>
</dbReference>
<sequence length="557" mass="61397">MPGLALPSAALRPHKLLSPPGSFGSTVERTRHAWRKSPQSLSPAVSPARNLPGTLLPLTGVGSPCSNESGPMISPQTLNLKALIPDHVDEDIFDRYDFEDEKLGAGGYGSVYLAKEIGREGRAALVRGSSSDRFLDGRIVAVKKALMMDGDMRENFQQEVQIMKELDHPNICRVYESYDHGRHVYLVMEYCAGGDLFDYILKHQGIPEATCAKLLRQIASALKHAHDKGIAHRDLKPENVCFDSHEDPVVKLIDWGLGFYFRKARMTSSMVGSNAYTAPEVMRSGRRIHRTAPAPDSGSVGGRRVGDLAEPISSSARDLVEQLLSWDPAERPSAEEVLNHPFLRPPSRHRFSKTSKFLSLCSASVAQQLSRRGLKELQGVFQALDTNGDGMLQLHEVRSGFQEMFGPQSRLLEAPFDTATGDRSGVAGAGKGSNEEIFERLDIDGSGAIDYTEFLAAGLGNRVNHEAFVEGVDALWAAFKAFDVQESDGHLTKDEIAQVLFEAGGGQMWSREKCEELAREVVEQFDRTLDSKTFSTEPTGFVDARSVDWKGFYIVWN</sequence>
<gene>
    <name evidence="12" type="ORF">SCF082_LOCUS12731</name>
</gene>
<dbReference type="SUPFAM" id="SSF47473">
    <property type="entry name" value="EF-hand"/>
    <property type="match status" value="1"/>
</dbReference>
<dbReference type="InterPro" id="IPR002048">
    <property type="entry name" value="EF_hand_dom"/>
</dbReference>
<dbReference type="InterPro" id="IPR000719">
    <property type="entry name" value="Prot_kinase_dom"/>
</dbReference>
<dbReference type="CDD" id="cd00051">
    <property type="entry name" value="EFh"/>
    <property type="match status" value="1"/>
</dbReference>
<comment type="similarity">
    <text evidence="8">Belongs to the protein kinase superfamily. Ser/Thr protein kinase family. CDPK subfamily.</text>
</comment>
<keyword evidence="5 12" id="KW-0418">Kinase</keyword>
<keyword evidence="4" id="KW-0547">Nucleotide-binding</keyword>
<evidence type="ECO:0000313" key="12">
    <source>
        <dbReference type="EMBL" id="CAK9015378.1"/>
    </source>
</evidence>
<dbReference type="Gene3D" id="1.10.238.10">
    <property type="entry name" value="EF-hand"/>
    <property type="match status" value="2"/>
</dbReference>
<dbReference type="EMBL" id="CAXAMM010007780">
    <property type="protein sequence ID" value="CAK9015378.1"/>
    <property type="molecule type" value="Genomic_DNA"/>
</dbReference>
<name>A0ABP0JMJ3_9DINO</name>
<dbReference type="SMART" id="SM00054">
    <property type="entry name" value="EFh"/>
    <property type="match status" value="2"/>
</dbReference>
<dbReference type="PROSITE" id="PS00018">
    <property type="entry name" value="EF_HAND_1"/>
    <property type="match status" value="2"/>
</dbReference>
<evidence type="ECO:0000256" key="6">
    <source>
        <dbReference type="ARBA" id="ARBA00022837"/>
    </source>
</evidence>
<dbReference type="SMART" id="SM00220">
    <property type="entry name" value="S_TKc"/>
    <property type="match status" value="1"/>
</dbReference>
<dbReference type="PROSITE" id="PS00108">
    <property type="entry name" value="PROTEIN_KINASE_ST"/>
    <property type="match status" value="1"/>
</dbReference>
<evidence type="ECO:0000256" key="8">
    <source>
        <dbReference type="ARBA" id="ARBA00024334"/>
    </source>
</evidence>
<keyword evidence="2" id="KW-0723">Serine/threonine-protein kinase</keyword>
<dbReference type="Pfam" id="PF13499">
    <property type="entry name" value="EF-hand_7"/>
    <property type="match status" value="1"/>
</dbReference>
<evidence type="ECO:0000259" key="10">
    <source>
        <dbReference type="PROSITE" id="PS50011"/>
    </source>
</evidence>
<dbReference type="InterPro" id="IPR008271">
    <property type="entry name" value="Ser/Thr_kinase_AS"/>
</dbReference>
<feature type="domain" description="EF-hand" evidence="11">
    <location>
        <begin position="435"/>
        <end position="464"/>
    </location>
</feature>
<comment type="caution">
    <text evidence="12">The sequence shown here is derived from an EMBL/GenBank/DDBJ whole genome shotgun (WGS) entry which is preliminary data.</text>
</comment>
<keyword evidence="6" id="KW-0106">Calcium</keyword>